<keyword evidence="1" id="KW-0732">Signal</keyword>
<dbReference type="AlphaFoldDB" id="A0A1I2C966"/>
<accession>A0A1I2C966</accession>
<sequence length="153" mass="17474">MKKTLAATAALLAICSFAFAAPPPGTFNSQRIHVSPSQRMNTPIHNRVRMTPAHGQLGPVGGRMSSMPNGYHHDRPSSAHVYVRPSHARVYVRPSLPLRHYYRPLPPPLPFHRYRYGYSSVWWGHPIAYYSYPYGVYYGRYYARPAIHIGIRL</sequence>
<name>A0A1I2C966_9FIRM</name>
<gene>
    <name evidence="2" type="ORF">SAMN05216245_11178</name>
</gene>
<evidence type="ECO:0000313" key="3">
    <source>
        <dbReference type="Proteomes" id="UP000198896"/>
    </source>
</evidence>
<feature type="chain" id="PRO_5011435498" evidence="1">
    <location>
        <begin position="21"/>
        <end position="153"/>
    </location>
</feature>
<organism evidence="2 3">
    <name type="scientific">Succiniclasticum ruminis DSM 9236</name>
    <dbReference type="NCBI Taxonomy" id="1123323"/>
    <lineage>
        <taxon>Bacteria</taxon>
        <taxon>Bacillati</taxon>
        <taxon>Bacillota</taxon>
        <taxon>Negativicutes</taxon>
        <taxon>Acidaminococcales</taxon>
        <taxon>Acidaminococcaceae</taxon>
        <taxon>Succiniclasticum</taxon>
    </lineage>
</organism>
<evidence type="ECO:0000256" key="1">
    <source>
        <dbReference type="SAM" id="SignalP"/>
    </source>
</evidence>
<proteinExistence type="predicted"/>
<reference evidence="2 3" key="1">
    <citation type="submission" date="2016-10" db="EMBL/GenBank/DDBJ databases">
        <authorList>
            <person name="de Groot N.N."/>
        </authorList>
    </citation>
    <scope>NUCLEOTIDE SEQUENCE [LARGE SCALE GENOMIC DNA]</scope>
    <source>
        <strain evidence="2 3">DSM 9236</strain>
    </source>
</reference>
<dbReference type="Proteomes" id="UP000198896">
    <property type="component" value="Unassembled WGS sequence"/>
</dbReference>
<feature type="signal peptide" evidence="1">
    <location>
        <begin position="1"/>
        <end position="20"/>
    </location>
</feature>
<dbReference type="EMBL" id="FONL01000011">
    <property type="protein sequence ID" value="SFE64735.1"/>
    <property type="molecule type" value="Genomic_DNA"/>
</dbReference>
<keyword evidence="3" id="KW-1185">Reference proteome</keyword>
<protein>
    <submittedName>
        <fullName evidence="2">Uncharacterized protein</fullName>
    </submittedName>
</protein>
<dbReference type="STRING" id="1123323.SAMN05216245_11178"/>
<dbReference type="RefSeq" id="WP_143089416.1">
    <property type="nucleotide sequence ID" value="NZ_FONL01000011.1"/>
</dbReference>
<evidence type="ECO:0000313" key="2">
    <source>
        <dbReference type="EMBL" id="SFE64735.1"/>
    </source>
</evidence>